<accession>X1I7G3</accession>
<protein>
    <submittedName>
        <fullName evidence="1">Uncharacterized protein</fullName>
    </submittedName>
</protein>
<comment type="caution">
    <text evidence="1">The sequence shown here is derived from an EMBL/GenBank/DDBJ whole genome shotgun (WGS) entry which is preliminary data.</text>
</comment>
<evidence type="ECO:0000313" key="1">
    <source>
        <dbReference type="EMBL" id="GAH53493.1"/>
    </source>
</evidence>
<name>X1I7G3_9ZZZZ</name>
<organism evidence="1">
    <name type="scientific">marine sediment metagenome</name>
    <dbReference type="NCBI Taxonomy" id="412755"/>
    <lineage>
        <taxon>unclassified sequences</taxon>
        <taxon>metagenomes</taxon>
        <taxon>ecological metagenomes</taxon>
    </lineage>
</organism>
<dbReference type="AlphaFoldDB" id="X1I7G3"/>
<proteinExistence type="predicted"/>
<dbReference type="EMBL" id="BARU01023469">
    <property type="protein sequence ID" value="GAH53493.1"/>
    <property type="molecule type" value="Genomic_DNA"/>
</dbReference>
<reference evidence="1" key="1">
    <citation type="journal article" date="2014" name="Front. Microbiol.">
        <title>High frequency of phylogenetically diverse reductive dehalogenase-homologous genes in deep subseafloor sedimentary metagenomes.</title>
        <authorList>
            <person name="Kawai M."/>
            <person name="Futagami T."/>
            <person name="Toyoda A."/>
            <person name="Takaki Y."/>
            <person name="Nishi S."/>
            <person name="Hori S."/>
            <person name="Arai W."/>
            <person name="Tsubouchi T."/>
            <person name="Morono Y."/>
            <person name="Uchiyama I."/>
            <person name="Ito T."/>
            <person name="Fujiyama A."/>
            <person name="Inagaki F."/>
            <person name="Takami H."/>
        </authorList>
    </citation>
    <scope>NUCLEOTIDE SEQUENCE</scope>
    <source>
        <strain evidence="1">Expedition CK06-06</strain>
    </source>
</reference>
<gene>
    <name evidence="1" type="ORF">S03H2_38087</name>
</gene>
<sequence length="115" mass="13020">MKINNLFNKIEAAETKLLDSQFISPVIHGSRVRVKILGLVHEFKVTSGFQGWAILKPISSTEAKIIGSPNFREVSHYLAQFPRLRLVLSGKQNDFWLGLHIQVHSYAHSEIIQSP</sequence>
<feature type="non-terminal residue" evidence="1">
    <location>
        <position position="115"/>
    </location>
</feature>